<organism evidence="2 3">
    <name type="scientific">Polarella glacialis</name>
    <name type="common">Dinoflagellate</name>
    <dbReference type="NCBI Taxonomy" id="89957"/>
    <lineage>
        <taxon>Eukaryota</taxon>
        <taxon>Sar</taxon>
        <taxon>Alveolata</taxon>
        <taxon>Dinophyceae</taxon>
        <taxon>Suessiales</taxon>
        <taxon>Suessiaceae</taxon>
        <taxon>Polarella</taxon>
    </lineage>
</organism>
<keyword evidence="3" id="KW-1185">Reference proteome</keyword>
<dbReference type="Proteomes" id="UP000654075">
    <property type="component" value="Unassembled WGS sequence"/>
</dbReference>
<gene>
    <name evidence="2" type="ORF">PGLA1383_LOCUS5277</name>
</gene>
<feature type="region of interest" description="Disordered" evidence="1">
    <location>
        <begin position="35"/>
        <end position="85"/>
    </location>
</feature>
<evidence type="ECO:0000313" key="2">
    <source>
        <dbReference type="EMBL" id="CAE8586406.1"/>
    </source>
</evidence>
<evidence type="ECO:0000313" key="3">
    <source>
        <dbReference type="Proteomes" id="UP000654075"/>
    </source>
</evidence>
<sequence length="279" mass="30353">MDRWTAAIRSGEDDPVCVVVRNTFIDTVFAEDLEEENSRQLLRNQSWSGPSSSGTECSSSSDAVSEQTFSNQGKGPNPSNYHHQTWVSDDESAANASNYSGSVTSSSQVPEVAGHASRALLAQSGKEGLFLHSDGRAEFPLDLQDDADQQAWSETNKSESCEPCLYSKSKRGCPHGAACAYCHVDHATMRTRRARPCKAVRDRCKSKIGKLLIKLSESVEETDDVPSMLQENARAVLGNGVYSQRVLHFTRQAALAARSQASSSQDPQSSSARKSLISF</sequence>
<dbReference type="AlphaFoldDB" id="A0A813DJK9"/>
<feature type="compositionally biased region" description="Low complexity" evidence="1">
    <location>
        <begin position="46"/>
        <end position="61"/>
    </location>
</feature>
<accession>A0A813DJK9</accession>
<reference evidence="2" key="1">
    <citation type="submission" date="2021-02" db="EMBL/GenBank/DDBJ databases">
        <authorList>
            <person name="Dougan E. K."/>
            <person name="Rhodes N."/>
            <person name="Thang M."/>
            <person name="Chan C."/>
        </authorList>
    </citation>
    <scope>NUCLEOTIDE SEQUENCE</scope>
</reference>
<protein>
    <recommendedName>
        <fullName evidence="4">C3H1-type domain-containing protein</fullName>
    </recommendedName>
</protein>
<comment type="caution">
    <text evidence="2">The sequence shown here is derived from an EMBL/GenBank/DDBJ whole genome shotgun (WGS) entry which is preliminary data.</text>
</comment>
<evidence type="ECO:0000256" key="1">
    <source>
        <dbReference type="SAM" id="MobiDB-lite"/>
    </source>
</evidence>
<dbReference type="OMA" id="RAGCKHA"/>
<name>A0A813DJK9_POLGL</name>
<feature type="compositionally biased region" description="Polar residues" evidence="1">
    <location>
        <begin position="62"/>
        <end position="85"/>
    </location>
</feature>
<feature type="region of interest" description="Disordered" evidence="1">
    <location>
        <begin position="257"/>
        <end position="279"/>
    </location>
</feature>
<dbReference type="EMBL" id="CAJNNV010002046">
    <property type="protein sequence ID" value="CAE8586406.1"/>
    <property type="molecule type" value="Genomic_DNA"/>
</dbReference>
<evidence type="ECO:0008006" key="4">
    <source>
        <dbReference type="Google" id="ProtNLM"/>
    </source>
</evidence>
<proteinExistence type="predicted"/>